<evidence type="ECO:0000256" key="7">
    <source>
        <dbReference type="ARBA" id="ARBA00022927"/>
    </source>
</evidence>
<organism evidence="11 12">
    <name type="scientific">Hyphomonas oceanitis SCH89</name>
    <dbReference type="NCBI Taxonomy" id="1280953"/>
    <lineage>
        <taxon>Bacteria</taxon>
        <taxon>Pseudomonadati</taxon>
        <taxon>Pseudomonadota</taxon>
        <taxon>Alphaproteobacteria</taxon>
        <taxon>Hyphomonadales</taxon>
        <taxon>Hyphomonadaceae</taxon>
        <taxon>Hyphomonas</taxon>
    </lineage>
</organism>
<comment type="similarity">
    <text evidence="2">Belongs to the GSP M family.</text>
</comment>
<gene>
    <name evidence="11" type="ORF">HOC_13179</name>
</gene>
<proteinExistence type="inferred from homology"/>
<protein>
    <submittedName>
        <fullName evidence="11">General secretion pathway protein</fullName>
    </submittedName>
</protein>
<reference evidence="11 12" key="1">
    <citation type="journal article" date="2014" name="Antonie Van Leeuwenhoek">
        <title>Hyphomonas beringensis sp. nov. and Hyphomonas chukchiensis sp. nov., isolated from surface seawater of the Bering Sea and Chukchi Sea.</title>
        <authorList>
            <person name="Li C."/>
            <person name="Lai Q."/>
            <person name="Li G."/>
            <person name="Dong C."/>
            <person name="Wang J."/>
            <person name="Liao Y."/>
            <person name="Shao Z."/>
        </authorList>
    </citation>
    <scope>NUCLEOTIDE SEQUENCE [LARGE SCALE GENOMIC DNA]</scope>
    <source>
        <strain evidence="11 12">SCH89</strain>
    </source>
</reference>
<dbReference type="Pfam" id="PF04612">
    <property type="entry name" value="T2SSM"/>
    <property type="match status" value="1"/>
</dbReference>
<keyword evidence="6 10" id="KW-0812">Transmembrane</keyword>
<dbReference type="Proteomes" id="UP000024942">
    <property type="component" value="Unassembled WGS sequence"/>
</dbReference>
<sequence length="161" mass="17938">MNFRARLPQLKGWWETKNLRDKWLLGGTAGVFVAVAWWSLVWAPLQDARSGVVSRIARIEMARITLAGLPQDARLTGDEDGSPTGLRETVSATASALKLPVQRIEQSSGRIVVTFDTAEFEQIMRWLDILSRDHAITVVQADILRRTAPGMVSAELTLERI</sequence>
<dbReference type="InterPro" id="IPR023229">
    <property type="entry name" value="T2SS_M_periplasmic_sf"/>
</dbReference>
<dbReference type="eggNOG" id="COG3149">
    <property type="taxonomic scope" value="Bacteria"/>
</dbReference>
<evidence type="ECO:0000256" key="6">
    <source>
        <dbReference type="ARBA" id="ARBA00022692"/>
    </source>
</evidence>
<dbReference type="OrthoDB" id="7632029at2"/>
<dbReference type="SUPFAM" id="SSF103054">
    <property type="entry name" value="General secretion pathway protein M, EpsM"/>
    <property type="match status" value="1"/>
</dbReference>
<dbReference type="Gene3D" id="3.30.1360.100">
    <property type="entry name" value="General secretion pathway protein M, EpsM"/>
    <property type="match status" value="1"/>
</dbReference>
<evidence type="ECO:0000256" key="8">
    <source>
        <dbReference type="ARBA" id="ARBA00022989"/>
    </source>
</evidence>
<evidence type="ECO:0000256" key="1">
    <source>
        <dbReference type="ARBA" id="ARBA00004377"/>
    </source>
</evidence>
<evidence type="ECO:0000256" key="3">
    <source>
        <dbReference type="ARBA" id="ARBA00022448"/>
    </source>
</evidence>
<comment type="caution">
    <text evidence="11">The sequence shown here is derived from an EMBL/GenBank/DDBJ whole genome shotgun (WGS) entry which is preliminary data.</text>
</comment>
<keyword evidence="5" id="KW-0997">Cell inner membrane</keyword>
<keyword evidence="8 10" id="KW-1133">Transmembrane helix</keyword>
<keyword evidence="12" id="KW-1185">Reference proteome</keyword>
<keyword evidence="9 10" id="KW-0472">Membrane</keyword>
<evidence type="ECO:0000256" key="10">
    <source>
        <dbReference type="SAM" id="Phobius"/>
    </source>
</evidence>
<accession>A0A059G504</accession>
<dbReference type="GO" id="GO:0015628">
    <property type="term" value="P:protein secretion by the type II secretion system"/>
    <property type="evidence" value="ECO:0007669"/>
    <property type="project" value="InterPro"/>
</dbReference>
<dbReference type="STRING" id="1280953.HOC_13179"/>
<evidence type="ECO:0000256" key="9">
    <source>
        <dbReference type="ARBA" id="ARBA00023136"/>
    </source>
</evidence>
<dbReference type="AlphaFoldDB" id="A0A059G504"/>
<evidence type="ECO:0000256" key="2">
    <source>
        <dbReference type="ARBA" id="ARBA00010637"/>
    </source>
</evidence>
<keyword evidence="3" id="KW-0813">Transport</keyword>
<evidence type="ECO:0000256" key="4">
    <source>
        <dbReference type="ARBA" id="ARBA00022475"/>
    </source>
</evidence>
<evidence type="ECO:0000313" key="12">
    <source>
        <dbReference type="Proteomes" id="UP000024942"/>
    </source>
</evidence>
<dbReference type="InterPro" id="IPR007690">
    <property type="entry name" value="T2SS_GspM"/>
</dbReference>
<keyword evidence="4" id="KW-1003">Cell membrane</keyword>
<feature type="transmembrane region" description="Helical" evidence="10">
    <location>
        <begin position="23"/>
        <end position="45"/>
    </location>
</feature>
<dbReference type="EMBL" id="ARYL01000020">
    <property type="protein sequence ID" value="KDA01871.1"/>
    <property type="molecule type" value="Genomic_DNA"/>
</dbReference>
<dbReference type="PATRIC" id="fig|1280953.3.peg.2652"/>
<dbReference type="RefSeq" id="WP_035539344.1">
    <property type="nucleotide sequence ID" value="NZ_ARYL01000020.1"/>
</dbReference>
<dbReference type="GO" id="GO:0005886">
    <property type="term" value="C:plasma membrane"/>
    <property type="evidence" value="ECO:0007669"/>
    <property type="project" value="UniProtKB-SubCell"/>
</dbReference>
<name>A0A059G504_9PROT</name>
<keyword evidence="7" id="KW-0653">Protein transport</keyword>
<dbReference type="GO" id="GO:0015627">
    <property type="term" value="C:type II protein secretion system complex"/>
    <property type="evidence" value="ECO:0007669"/>
    <property type="project" value="InterPro"/>
</dbReference>
<evidence type="ECO:0000256" key="5">
    <source>
        <dbReference type="ARBA" id="ARBA00022519"/>
    </source>
</evidence>
<comment type="subcellular location">
    <subcellularLocation>
        <location evidence="1">Cell inner membrane</location>
        <topology evidence="1">Single-pass membrane protein</topology>
    </subcellularLocation>
</comment>
<evidence type="ECO:0000313" key="11">
    <source>
        <dbReference type="EMBL" id="KDA01871.1"/>
    </source>
</evidence>